<keyword evidence="1" id="KW-0472">Membrane</keyword>
<keyword evidence="1" id="KW-0812">Transmembrane</keyword>
<dbReference type="Proteomes" id="UP000019102">
    <property type="component" value="Unassembled WGS sequence"/>
</dbReference>
<feature type="transmembrane region" description="Helical" evidence="1">
    <location>
        <begin position="12"/>
        <end position="29"/>
    </location>
</feature>
<dbReference type="AlphaFoldDB" id="W4VHS0"/>
<proteinExistence type="predicted"/>
<dbReference type="InterPro" id="IPR002881">
    <property type="entry name" value="DUF58"/>
</dbReference>
<dbReference type="PANTHER" id="PTHR34351">
    <property type="entry name" value="SLR1927 PROTEIN-RELATED"/>
    <property type="match status" value="1"/>
</dbReference>
<evidence type="ECO:0000313" key="3">
    <source>
        <dbReference type="EMBL" id="GAE92368.1"/>
    </source>
</evidence>
<dbReference type="PANTHER" id="PTHR34351:SF2">
    <property type="entry name" value="DUF58 DOMAIN-CONTAINING PROTEIN"/>
    <property type="match status" value="1"/>
</dbReference>
<reference evidence="3 4" key="1">
    <citation type="journal article" date="2014" name="Genome Announc.">
        <title>Draft Genome Sequence of the Boron-Tolerant and Moderately Halotolerant Bacterium Gracilibacillus boraciitolerans JCM 21714T.</title>
        <authorList>
            <person name="Ahmed I."/>
            <person name="Oshima K."/>
            <person name="Suda W."/>
            <person name="Kitamura K."/>
            <person name="Iida T."/>
            <person name="Ohmori Y."/>
            <person name="Fujiwara T."/>
            <person name="Hattori M."/>
            <person name="Ohkuma M."/>
        </authorList>
    </citation>
    <scope>NUCLEOTIDE SEQUENCE [LARGE SCALE GENOMIC DNA]</scope>
    <source>
        <strain evidence="3 4">JCM 21714</strain>
    </source>
</reference>
<accession>W4VHS0</accession>
<protein>
    <recommendedName>
        <fullName evidence="2">DUF58 domain-containing protein</fullName>
    </recommendedName>
</protein>
<name>W4VHS0_9BACI</name>
<keyword evidence="1" id="KW-1133">Transmembrane helix</keyword>
<evidence type="ECO:0000313" key="4">
    <source>
        <dbReference type="Proteomes" id="UP000019102"/>
    </source>
</evidence>
<evidence type="ECO:0000259" key="2">
    <source>
        <dbReference type="Pfam" id="PF01882"/>
    </source>
</evidence>
<sequence>MKVLIRKIIKEVQLAFLLGFLFVFAMFQGGFVSWFLFYSMLPILLYMMTIPFFPLHNWKVERRLSDRYLQASSKIEIHISIKRKIPFPLFFLVVEEMLPETLQYQDIGKKKYQYLADQNGFIRKRQWKKVVYPGFRRHFSISYSLEHLPRGGKHQLSQVRLQIGDPFGFVETDHSFDLTKEFFVYPAIQDIKWKYVSQSLEEGANPSYMHDEKLTNVVSSVREYIPGDRFSWIDWKTTARKNTVMTKEFEQEKDSNLSLILDVDGLQQGKFLVFEAAVEWTASLLQTLRKKDQHVSFSALGTYNKHFSAQQVQFQFPTVQNYLATINQESASPLSQRMFLPLPELMKGSIVLFVITQLDGTLVDRLVSWKNQDYLVMVCYIISEKDHQTLQTQLIKSLRLKNIYVQVISEQRLISEHWEVNPSR</sequence>
<keyword evidence="4" id="KW-1185">Reference proteome</keyword>
<organism evidence="3 4">
    <name type="scientific">Gracilibacillus boraciitolerans JCM 21714</name>
    <dbReference type="NCBI Taxonomy" id="1298598"/>
    <lineage>
        <taxon>Bacteria</taxon>
        <taxon>Bacillati</taxon>
        <taxon>Bacillota</taxon>
        <taxon>Bacilli</taxon>
        <taxon>Bacillales</taxon>
        <taxon>Bacillaceae</taxon>
        <taxon>Gracilibacillus</taxon>
    </lineage>
</organism>
<dbReference type="Pfam" id="PF01882">
    <property type="entry name" value="DUF58"/>
    <property type="match status" value="1"/>
</dbReference>
<evidence type="ECO:0000256" key="1">
    <source>
        <dbReference type="SAM" id="Phobius"/>
    </source>
</evidence>
<gene>
    <name evidence="3" type="ORF">JCM21714_1360</name>
</gene>
<dbReference type="EMBL" id="BAVS01000004">
    <property type="protein sequence ID" value="GAE92368.1"/>
    <property type="molecule type" value="Genomic_DNA"/>
</dbReference>
<dbReference type="RefSeq" id="WP_035722313.1">
    <property type="nucleotide sequence ID" value="NZ_BAVS01000004.1"/>
</dbReference>
<dbReference type="OrthoDB" id="140416at2"/>
<feature type="domain" description="DUF58" evidence="2">
    <location>
        <begin position="220"/>
        <end position="302"/>
    </location>
</feature>
<dbReference type="eggNOG" id="COG1721">
    <property type="taxonomic scope" value="Bacteria"/>
</dbReference>
<comment type="caution">
    <text evidence="3">The sequence shown here is derived from an EMBL/GenBank/DDBJ whole genome shotgun (WGS) entry which is preliminary data.</text>
</comment>
<dbReference type="STRING" id="1298598.JCM21714_1360"/>